<evidence type="ECO:0000313" key="2">
    <source>
        <dbReference type="Proteomes" id="UP000193633"/>
    </source>
</evidence>
<proteinExistence type="predicted"/>
<protein>
    <submittedName>
        <fullName evidence="1">Uncharacterized protein</fullName>
    </submittedName>
</protein>
<accession>A0A1X1GE78</accession>
<dbReference type="AlphaFoldDB" id="A0A1X1GE78"/>
<evidence type="ECO:0000313" key="1">
    <source>
        <dbReference type="EMBL" id="ORO45046.1"/>
    </source>
</evidence>
<comment type="caution">
    <text evidence="1">The sequence shown here is derived from an EMBL/GenBank/DDBJ whole genome shotgun (WGS) entry which is preliminary data.</text>
</comment>
<name>A0A1X1GE78_STROR</name>
<reference evidence="1 2" key="1">
    <citation type="journal article" date="2016" name="Eur. J. Clin. Microbiol. Infect. Dis.">
        <title>Whole genome sequencing as a tool for phylogenetic analysis of clinical strains of Mitis group streptococci.</title>
        <authorList>
            <person name="Rasmussen L.H."/>
            <person name="Dargis R."/>
            <person name="Hojholt K."/>
            <person name="Christensen J.J."/>
            <person name="Skovgaard O."/>
            <person name="Justesen U.S."/>
            <person name="Rosenvinge F.S."/>
            <person name="Moser C."/>
            <person name="Lukjancenko O."/>
            <person name="Rasmussen S."/>
            <person name="Nielsen X.C."/>
        </authorList>
    </citation>
    <scope>NUCLEOTIDE SEQUENCE [LARGE SCALE GENOMIC DNA]</scope>
    <source>
        <strain evidence="1 2">OD_339823_10</strain>
    </source>
</reference>
<dbReference type="RefSeq" id="WP_084850931.1">
    <property type="nucleotide sequence ID" value="NZ_NCUD01000005.1"/>
</dbReference>
<organism evidence="1 2">
    <name type="scientific">Streptococcus oralis subsp. tigurinus</name>
    <dbReference type="NCBI Taxonomy" id="1077464"/>
    <lineage>
        <taxon>Bacteria</taxon>
        <taxon>Bacillati</taxon>
        <taxon>Bacillota</taxon>
        <taxon>Bacilli</taxon>
        <taxon>Lactobacillales</taxon>
        <taxon>Streptococcaceae</taxon>
        <taxon>Streptococcus</taxon>
    </lineage>
</organism>
<dbReference type="EMBL" id="NCUD01000005">
    <property type="protein sequence ID" value="ORO45046.1"/>
    <property type="molecule type" value="Genomic_DNA"/>
</dbReference>
<gene>
    <name evidence="1" type="ORF">B7728_00360</name>
</gene>
<dbReference type="Proteomes" id="UP000193633">
    <property type="component" value="Unassembled WGS sequence"/>
</dbReference>
<sequence length="353" mass="40951">MGKWTCRCGQAMNDHRAPDPNAYSVYSDELFEEIINKADDHNKISYDDISEASFYMWKCPECGSFMVFGEDGEGDRFTFYERQEAEMVELKPEPLFDPAQELNLVVVEFQEGGNGYTYICEDPNIHIGHAVVVPVGKENTEKTALVVQKYHALPKDITFPVEKLKRVIRRYSHFDPHTSKIVCRNLIKLGGILDACSKNAKPANQQYYSIKTPLGYFWLELNGVPIPMKITQIQVRYKKYQVDGALYIKPSEINCRRFYELELCADFDIDASRWIDVLSDENVWGNSWELNGLQFGITAGESPEFEDEVVARKYSRIPLYYDWHPEFEDYYGFSLAWKKYESDSDLSIDFYTT</sequence>